<organism evidence="1 2">
    <name type="scientific">Duganella radicis</name>
    <dbReference type="NCBI Taxonomy" id="551988"/>
    <lineage>
        <taxon>Bacteria</taxon>
        <taxon>Pseudomonadati</taxon>
        <taxon>Pseudomonadota</taxon>
        <taxon>Betaproteobacteria</taxon>
        <taxon>Burkholderiales</taxon>
        <taxon>Oxalobacteraceae</taxon>
        <taxon>Telluria group</taxon>
        <taxon>Duganella</taxon>
    </lineage>
</organism>
<keyword evidence="2" id="KW-1185">Reference proteome</keyword>
<proteinExistence type="predicted"/>
<protein>
    <submittedName>
        <fullName evidence="1">Uncharacterized protein</fullName>
    </submittedName>
</protein>
<accession>A0A6L6PD96</accession>
<dbReference type="AlphaFoldDB" id="A0A6L6PD96"/>
<evidence type="ECO:0000313" key="1">
    <source>
        <dbReference type="EMBL" id="MTV36571.1"/>
    </source>
</evidence>
<sequence length="75" mass="8348">MHRHDALGAQHEVSGGEEAWRYGPQCRELITFAPDERIEALFGRLPPLRTPAALAAGFRHDQDVDRLIVAAMQAN</sequence>
<dbReference type="OrthoDB" id="9801056at2"/>
<evidence type="ECO:0000313" key="2">
    <source>
        <dbReference type="Proteomes" id="UP000475582"/>
    </source>
</evidence>
<dbReference type="EMBL" id="WNKY01000001">
    <property type="protein sequence ID" value="MTV36571.1"/>
    <property type="molecule type" value="Genomic_DNA"/>
</dbReference>
<dbReference type="RefSeq" id="WP_155461893.1">
    <property type="nucleotide sequence ID" value="NZ_WNKY01000001.1"/>
</dbReference>
<reference evidence="1 2" key="1">
    <citation type="submission" date="2019-11" db="EMBL/GenBank/DDBJ databases">
        <title>Type strains purchased from KCTC, JCM and DSMZ.</title>
        <authorList>
            <person name="Lu H."/>
        </authorList>
    </citation>
    <scope>NUCLEOTIDE SEQUENCE [LARGE SCALE GENOMIC DNA]</scope>
    <source>
        <strain evidence="1 2">KCTC 22382</strain>
    </source>
</reference>
<name>A0A6L6PD96_9BURK</name>
<comment type="caution">
    <text evidence="1">The sequence shown here is derived from an EMBL/GenBank/DDBJ whole genome shotgun (WGS) entry which is preliminary data.</text>
</comment>
<gene>
    <name evidence="1" type="ORF">GM676_03095</name>
</gene>
<dbReference type="Proteomes" id="UP000475582">
    <property type="component" value="Unassembled WGS sequence"/>
</dbReference>